<dbReference type="InterPro" id="IPR017946">
    <property type="entry name" value="PLC-like_Pdiesterase_TIM-brl"/>
</dbReference>
<keyword evidence="3" id="KW-1185">Reference proteome</keyword>
<evidence type="ECO:0000259" key="1">
    <source>
        <dbReference type="PROSITE" id="PS51704"/>
    </source>
</evidence>
<accession>A0ABR7GLE1</accession>
<dbReference type="Gene3D" id="3.20.20.190">
    <property type="entry name" value="Phosphatidylinositol (PI) phosphodiesterase"/>
    <property type="match status" value="1"/>
</dbReference>
<gene>
    <name evidence="2" type="ORF">H8S02_04135</name>
</gene>
<protein>
    <submittedName>
        <fullName evidence="2">Glycerophosphodiester phosphodiesterase</fullName>
    </submittedName>
</protein>
<dbReference type="InterPro" id="IPR030395">
    <property type="entry name" value="GP_PDE_dom"/>
</dbReference>
<proteinExistence type="predicted"/>
<reference evidence="2 3" key="1">
    <citation type="submission" date="2020-08" db="EMBL/GenBank/DDBJ databases">
        <title>Genome public.</title>
        <authorList>
            <person name="Liu C."/>
            <person name="Sun Q."/>
        </authorList>
    </citation>
    <scope>NUCLEOTIDE SEQUENCE [LARGE SCALE GENOMIC DNA]</scope>
    <source>
        <strain evidence="2 3">M2</strain>
    </source>
</reference>
<dbReference type="SUPFAM" id="SSF51695">
    <property type="entry name" value="PLC-like phosphodiesterases"/>
    <property type="match status" value="1"/>
</dbReference>
<dbReference type="CDD" id="cd08563">
    <property type="entry name" value="GDPD_TtGDE_like"/>
    <property type="match status" value="1"/>
</dbReference>
<dbReference type="EMBL" id="JACOPK010000003">
    <property type="protein sequence ID" value="MBC5695135.1"/>
    <property type="molecule type" value="Genomic_DNA"/>
</dbReference>
<feature type="domain" description="GP-PDE" evidence="1">
    <location>
        <begin position="4"/>
        <end position="243"/>
    </location>
</feature>
<dbReference type="PROSITE" id="PS51704">
    <property type="entry name" value="GP_PDE"/>
    <property type="match status" value="1"/>
</dbReference>
<dbReference type="RefSeq" id="WP_186969429.1">
    <property type="nucleotide sequence ID" value="NZ_JACOPK010000003.1"/>
</dbReference>
<dbReference type="Proteomes" id="UP000641741">
    <property type="component" value="Unassembled WGS sequence"/>
</dbReference>
<dbReference type="PANTHER" id="PTHR46211">
    <property type="entry name" value="GLYCEROPHOSPHORYL DIESTER PHOSPHODIESTERASE"/>
    <property type="match status" value="1"/>
</dbReference>
<evidence type="ECO:0000313" key="3">
    <source>
        <dbReference type="Proteomes" id="UP000641741"/>
    </source>
</evidence>
<comment type="caution">
    <text evidence="2">The sequence shown here is derived from an EMBL/GenBank/DDBJ whole genome shotgun (WGS) entry which is preliminary data.</text>
</comment>
<dbReference type="Pfam" id="PF03009">
    <property type="entry name" value="GDPD"/>
    <property type="match status" value="1"/>
</dbReference>
<dbReference type="PANTHER" id="PTHR46211:SF1">
    <property type="entry name" value="GLYCEROPHOSPHODIESTER PHOSPHODIESTERASE, CYTOPLASMIC"/>
    <property type="match status" value="1"/>
</dbReference>
<evidence type="ECO:0000313" key="2">
    <source>
        <dbReference type="EMBL" id="MBC5695135.1"/>
    </source>
</evidence>
<sequence>MKKVMLLAHRGFSGKYPENSPLAFHKAVEETSADGFESDVHITKDGKLIIFHDATVERTSNGTGFIKDHTYEEMLQLDIGSWKSPEFAGQHIWTFDQLLDFCDETNMLLNMELKNYEVFYEGLEQRVIDAISAHKMQDRVFVSSFNHISMQKFKELCPDIKTGLLYDKPYLDIDKYIERSNADNMHPRYMLLQYQPELVDLYHSRGMKVNTWTVNDEENMRDMIHRGVDAIISNHADVLCRVATEEGVH</sequence>
<organism evidence="2 3">
    <name type="scientific">Agathobaculum hominis</name>
    <dbReference type="NCBI Taxonomy" id="2763014"/>
    <lineage>
        <taxon>Bacteria</taxon>
        <taxon>Bacillati</taxon>
        <taxon>Bacillota</taxon>
        <taxon>Clostridia</taxon>
        <taxon>Eubacteriales</taxon>
        <taxon>Butyricicoccaceae</taxon>
        <taxon>Agathobaculum</taxon>
    </lineage>
</organism>
<name>A0ABR7GLE1_9FIRM</name>